<protein>
    <recommendedName>
        <fullName evidence="6">L,D-TPase catalytic domain-containing protein</fullName>
    </recommendedName>
</protein>
<name>A0A0F9Q2T7_9ZZZZ</name>
<comment type="pathway">
    <text evidence="1">Cell wall biogenesis; peptidoglycan biosynthesis.</text>
</comment>
<dbReference type="GO" id="GO:0009252">
    <property type="term" value="P:peptidoglycan biosynthetic process"/>
    <property type="evidence" value="ECO:0007669"/>
    <property type="project" value="UniProtKB-UniPathway"/>
</dbReference>
<dbReference type="EMBL" id="LAZR01005463">
    <property type="protein sequence ID" value="KKM99732.1"/>
    <property type="molecule type" value="Genomic_DNA"/>
</dbReference>
<keyword evidence="3" id="KW-0133">Cell shape</keyword>
<accession>A0A0F9Q2T7</accession>
<keyword evidence="4" id="KW-0573">Peptidoglycan synthesis</keyword>
<evidence type="ECO:0000256" key="3">
    <source>
        <dbReference type="ARBA" id="ARBA00022960"/>
    </source>
</evidence>
<comment type="caution">
    <text evidence="7">The sequence shown here is derived from an EMBL/GenBank/DDBJ whole genome shotgun (WGS) entry which is preliminary data.</text>
</comment>
<reference evidence="7" key="1">
    <citation type="journal article" date="2015" name="Nature">
        <title>Complex archaea that bridge the gap between prokaryotes and eukaryotes.</title>
        <authorList>
            <person name="Spang A."/>
            <person name="Saw J.H."/>
            <person name="Jorgensen S.L."/>
            <person name="Zaremba-Niedzwiedzka K."/>
            <person name="Martijn J."/>
            <person name="Lind A.E."/>
            <person name="van Eijk R."/>
            <person name="Schleper C."/>
            <person name="Guy L."/>
            <person name="Ettema T.J."/>
        </authorList>
    </citation>
    <scope>NUCLEOTIDE SEQUENCE</scope>
</reference>
<dbReference type="PANTHER" id="PTHR36699">
    <property type="entry name" value="LD-TRANSPEPTIDASE"/>
    <property type="match status" value="1"/>
</dbReference>
<dbReference type="AlphaFoldDB" id="A0A0F9Q2T7"/>
<dbReference type="SUPFAM" id="SSF141523">
    <property type="entry name" value="L,D-transpeptidase catalytic domain-like"/>
    <property type="match status" value="1"/>
</dbReference>
<dbReference type="GO" id="GO:0071555">
    <property type="term" value="P:cell wall organization"/>
    <property type="evidence" value="ECO:0007669"/>
    <property type="project" value="UniProtKB-KW"/>
</dbReference>
<dbReference type="CDD" id="cd16913">
    <property type="entry name" value="YkuD_like"/>
    <property type="match status" value="1"/>
</dbReference>
<evidence type="ECO:0000256" key="2">
    <source>
        <dbReference type="ARBA" id="ARBA00022679"/>
    </source>
</evidence>
<gene>
    <name evidence="7" type="ORF">LCGC14_1145000</name>
</gene>
<evidence type="ECO:0000256" key="4">
    <source>
        <dbReference type="ARBA" id="ARBA00022984"/>
    </source>
</evidence>
<proteinExistence type="predicted"/>
<dbReference type="PROSITE" id="PS52029">
    <property type="entry name" value="LD_TPASE"/>
    <property type="match status" value="1"/>
</dbReference>
<organism evidence="7">
    <name type="scientific">marine sediment metagenome</name>
    <dbReference type="NCBI Taxonomy" id="412755"/>
    <lineage>
        <taxon>unclassified sequences</taxon>
        <taxon>metagenomes</taxon>
        <taxon>ecological metagenomes</taxon>
    </lineage>
</organism>
<dbReference type="InterPro" id="IPR038063">
    <property type="entry name" value="Transpep_catalytic_dom"/>
</dbReference>
<sequence length="191" mass="21424">MLNSKFIITFFSITLLLITSLSVSAKSSDPIEIVISRSTHILSIKKGDVTIERIKVAFGSGGRKAKLKEGDRTTPKGTYRISKVRDSENFHTFMLLNYPNMEDAKRALKSELITRKEYRAILIAHIEGRMPPQNTALGGTVGLHGIGIETEEKLEIHQYIDWTKGCIAMRNKEIDKLNFYVQPGTKVTIGD</sequence>
<evidence type="ECO:0000256" key="5">
    <source>
        <dbReference type="ARBA" id="ARBA00023316"/>
    </source>
</evidence>
<evidence type="ECO:0000256" key="1">
    <source>
        <dbReference type="ARBA" id="ARBA00004752"/>
    </source>
</evidence>
<keyword evidence="5" id="KW-0961">Cell wall biogenesis/degradation</keyword>
<evidence type="ECO:0000313" key="7">
    <source>
        <dbReference type="EMBL" id="KKM99732.1"/>
    </source>
</evidence>
<dbReference type="Pfam" id="PF03734">
    <property type="entry name" value="YkuD"/>
    <property type="match status" value="1"/>
</dbReference>
<keyword evidence="2" id="KW-0808">Transferase</keyword>
<evidence type="ECO:0000259" key="6">
    <source>
        <dbReference type="PROSITE" id="PS52029"/>
    </source>
</evidence>
<feature type="domain" description="L,D-TPase catalytic" evidence="6">
    <location>
        <begin position="31"/>
        <end position="190"/>
    </location>
</feature>
<dbReference type="GO" id="GO:0016740">
    <property type="term" value="F:transferase activity"/>
    <property type="evidence" value="ECO:0007669"/>
    <property type="project" value="UniProtKB-KW"/>
</dbReference>
<dbReference type="GO" id="GO:0008360">
    <property type="term" value="P:regulation of cell shape"/>
    <property type="evidence" value="ECO:0007669"/>
    <property type="project" value="UniProtKB-KW"/>
</dbReference>
<dbReference type="Gene3D" id="2.40.440.10">
    <property type="entry name" value="L,D-transpeptidase catalytic domain-like"/>
    <property type="match status" value="1"/>
</dbReference>
<dbReference type="PANTHER" id="PTHR36699:SF1">
    <property type="entry name" value="L,D-TRANSPEPTIDASE YAFK-RELATED"/>
    <property type="match status" value="1"/>
</dbReference>
<dbReference type="UniPathway" id="UPA00219"/>
<dbReference type="InterPro" id="IPR005490">
    <property type="entry name" value="LD_TPept_cat_dom"/>
</dbReference>